<evidence type="ECO:0000259" key="6">
    <source>
        <dbReference type="Pfam" id="PF01494"/>
    </source>
</evidence>
<dbReference type="Pfam" id="PF01494">
    <property type="entry name" value="FAD_binding_3"/>
    <property type="match status" value="1"/>
</dbReference>
<dbReference type="InterPro" id="IPR002938">
    <property type="entry name" value="FAD-bd"/>
</dbReference>
<keyword evidence="8" id="KW-1185">Reference proteome</keyword>
<comment type="caution">
    <text evidence="7">The sequence shown here is derived from an EMBL/GenBank/DDBJ whole genome shotgun (WGS) entry which is preliminary data.</text>
</comment>
<dbReference type="eggNOG" id="COG0654">
    <property type="taxonomic scope" value="Bacteria"/>
</dbReference>
<dbReference type="AlphaFoldDB" id="A3K491"/>
<dbReference type="SUPFAM" id="SSF51905">
    <property type="entry name" value="FAD/NAD(P)-binding domain"/>
    <property type="match status" value="1"/>
</dbReference>
<protein>
    <submittedName>
        <fullName evidence="7">Putative monooxygenase</fullName>
    </submittedName>
</protein>
<comment type="cofactor">
    <cofactor evidence="1">
        <name>FAD</name>
        <dbReference type="ChEBI" id="CHEBI:57692"/>
    </cofactor>
</comment>
<keyword evidence="4" id="KW-0560">Oxidoreductase</keyword>
<reference evidence="7 8" key="1">
    <citation type="submission" date="2006-06" db="EMBL/GenBank/DDBJ databases">
        <authorList>
            <person name="Moran M.A."/>
            <person name="Ferriera S."/>
            <person name="Johnson J."/>
            <person name="Kravitz S."/>
            <person name="Beeson K."/>
            <person name="Sutton G."/>
            <person name="Rogers Y.-H."/>
            <person name="Friedman R."/>
            <person name="Frazier M."/>
            <person name="Venter J.C."/>
        </authorList>
    </citation>
    <scope>NUCLEOTIDE SEQUENCE [LARGE SCALE GENOMIC DNA]</scope>
    <source>
        <strain evidence="7 8">E-37</strain>
    </source>
</reference>
<evidence type="ECO:0000256" key="3">
    <source>
        <dbReference type="ARBA" id="ARBA00022827"/>
    </source>
</evidence>
<evidence type="ECO:0000313" key="8">
    <source>
        <dbReference type="Proteomes" id="UP000005713"/>
    </source>
</evidence>
<dbReference type="GO" id="GO:0004497">
    <property type="term" value="F:monooxygenase activity"/>
    <property type="evidence" value="ECO:0007669"/>
    <property type="project" value="UniProtKB-KW"/>
</dbReference>
<sequence>MKVYEQAPELKELGAGVQISPNGSRILFDLGLKDEIMALASEPEGKEVRLWNTGRTWKLFDLGPVSMEIYGFPYLTLHRNDLHKTLAEAFIKRCPDGLVLGHACTGVEETASEAVLSFEGGMTATADIVVGADGVHSVIRNCLFGDGDPSFTGIVAWRGVIPWADVAPHMQRPVGTNWIGPGGHVIHYPLRRGELMNYVSVVERDDWQVESWSTQGTTEECLADYEGWHEDVRGLIRAVGTLNKWALILRPPMEQWSQGRVTLLGDACHPTLPFLAQGANMAIEDGLVFARALEAHNEDHVRAFEAYEAARVERTAKIVRGSEGNIARFHNPALASEAGAVDYVDAEWTREKITERYDWLFRYDALTVPLSSGA</sequence>
<dbReference type="EMBL" id="AAYA01000007">
    <property type="protein sequence ID" value="EBA07790.1"/>
    <property type="molecule type" value="Genomic_DNA"/>
</dbReference>
<dbReference type="InterPro" id="IPR036188">
    <property type="entry name" value="FAD/NAD-bd_sf"/>
</dbReference>
<dbReference type="SUPFAM" id="SSF54373">
    <property type="entry name" value="FAD-linked reductases, C-terminal domain"/>
    <property type="match status" value="1"/>
</dbReference>
<dbReference type="InterPro" id="IPR050493">
    <property type="entry name" value="FAD-dep_Monooxygenase_BioMet"/>
</dbReference>
<dbReference type="Gene3D" id="3.50.50.60">
    <property type="entry name" value="FAD/NAD(P)-binding domain"/>
    <property type="match status" value="1"/>
</dbReference>
<dbReference type="GO" id="GO:0071949">
    <property type="term" value="F:FAD binding"/>
    <property type="evidence" value="ECO:0007669"/>
    <property type="project" value="InterPro"/>
</dbReference>
<organism evidence="7 8">
    <name type="scientific">Sagittula stellata (strain ATCC 700073 / DSM 11524 / E-37)</name>
    <dbReference type="NCBI Taxonomy" id="388399"/>
    <lineage>
        <taxon>Bacteria</taxon>
        <taxon>Pseudomonadati</taxon>
        <taxon>Pseudomonadota</taxon>
        <taxon>Alphaproteobacteria</taxon>
        <taxon>Rhodobacterales</taxon>
        <taxon>Roseobacteraceae</taxon>
        <taxon>Sagittula</taxon>
    </lineage>
</organism>
<gene>
    <name evidence="7" type="ORF">SSE37_01015</name>
</gene>
<feature type="domain" description="FAD-binding" evidence="6">
    <location>
        <begin position="24"/>
        <end position="321"/>
    </location>
</feature>
<name>A3K491_SAGS3</name>
<keyword evidence="3" id="KW-0274">FAD</keyword>
<proteinExistence type="predicted"/>
<accession>A3K491</accession>
<evidence type="ECO:0000256" key="5">
    <source>
        <dbReference type="ARBA" id="ARBA00023033"/>
    </source>
</evidence>
<evidence type="ECO:0000256" key="2">
    <source>
        <dbReference type="ARBA" id="ARBA00022630"/>
    </source>
</evidence>
<evidence type="ECO:0000256" key="4">
    <source>
        <dbReference type="ARBA" id="ARBA00023002"/>
    </source>
</evidence>
<dbReference type="PRINTS" id="PR00420">
    <property type="entry name" value="RNGMNOXGNASE"/>
</dbReference>
<keyword evidence="5 7" id="KW-0503">Monooxygenase</keyword>
<dbReference type="PANTHER" id="PTHR13789:SF318">
    <property type="entry name" value="GERANYLGERANYL DIPHOSPHATE REDUCTASE"/>
    <property type="match status" value="1"/>
</dbReference>
<dbReference type="Proteomes" id="UP000005713">
    <property type="component" value="Unassembled WGS sequence"/>
</dbReference>
<dbReference type="PANTHER" id="PTHR13789">
    <property type="entry name" value="MONOOXYGENASE"/>
    <property type="match status" value="1"/>
</dbReference>
<evidence type="ECO:0000256" key="1">
    <source>
        <dbReference type="ARBA" id="ARBA00001974"/>
    </source>
</evidence>
<evidence type="ECO:0000313" key="7">
    <source>
        <dbReference type="EMBL" id="EBA07790.1"/>
    </source>
</evidence>
<keyword evidence="2" id="KW-0285">Flavoprotein</keyword>